<evidence type="ECO:0000313" key="1">
    <source>
        <dbReference type="EMBL" id="APZ95346.1"/>
    </source>
</evidence>
<gene>
    <name evidence="1" type="ORF">Fuma_05002</name>
</gene>
<dbReference type="KEGG" id="fmr:Fuma_05002"/>
<evidence type="ECO:0000313" key="2">
    <source>
        <dbReference type="Proteomes" id="UP000187735"/>
    </source>
</evidence>
<sequence length="153" mass="16906">MSHSQSSAAFAPQPNSSTLQSGEVFLIAFRSHQPADWLSNAERSLSEFLKLPLDWNSYGGKPADQHSIDAARALVKLLAEVVSVRQPDVGLTPDGLATLSWELEAKREVEVEVEPTGTMSINHFNDASDLHQSFRTRDFGQLAELLTRWSQEG</sequence>
<dbReference type="AlphaFoldDB" id="A0A1P8WMQ6"/>
<keyword evidence="2" id="KW-1185">Reference proteome</keyword>
<reference evidence="1 2" key="1">
    <citation type="journal article" date="2016" name="Front. Microbiol.">
        <title>Fuerstia marisgermanicae gen. nov., sp. nov., an Unusual Member of the Phylum Planctomycetes from the German Wadden Sea.</title>
        <authorList>
            <person name="Kohn T."/>
            <person name="Heuer A."/>
            <person name="Jogler M."/>
            <person name="Vollmers J."/>
            <person name="Boedeker C."/>
            <person name="Bunk B."/>
            <person name="Rast P."/>
            <person name="Borchert D."/>
            <person name="Glockner I."/>
            <person name="Freese H.M."/>
            <person name="Klenk H.P."/>
            <person name="Overmann J."/>
            <person name="Kaster A.K."/>
            <person name="Rohde M."/>
            <person name="Wiegand S."/>
            <person name="Jogler C."/>
        </authorList>
    </citation>
    <scope>NUCLEOTIDE SEQUENCE [LARGE SCALE GENOMIC DNA]</scope>
    <source>
        <strain evidence="1 2">NH11</strain>
    </source>
</reference>
<name>A0A1P8WMQ6_9PLAN</name>
<dbReference type="Proteomes" id="UP000187735">
    <property type="component" value="Chromosome"/>
</dbReference>
<proteinExistence type="predicted"/>
<protein>
    <submittedName>
        <fullName evidence="1">Uncharacterized protein</fullName>
    </submittedName>
</protein>
<dbReference type="EMBL" id="CP017641">
    <property type="protein sequence ID" value="APZ95346.1"/>
    <property type="molecule type" value="Genomic_DNA"/>
</dbReference>
<dbReference type="RefSeq" id="WP_077026522.1">
    <property type="nucleotide sequence ID" value="NZ_CP017641.1"/>
</dbReference>
<organism evidence="1 2">
    <name type="scientific">Fuerstiella marisgermanici</name>
    <dbReference type="NCBI Taxonomy" id="1891926"/>
    <lineage>
        <taxon>Bacteria</taxon>
        <taxon>Pseudomonadati</taxon>
        <taxon>Planctomycetota</taxon>
        <taxon>Planctomycetia</taxon>
        <taxon>Planctomycetales</taxon>
        <taxon>Planctomycetaceae</taxon>
        <taxon>Fuerstiella</taxon>
    </lineage>
</organism>
<accession>A0A1P8WMQ6</accession>
<dbReference type="STRING" id="1891926.Fuma_05002"/>